<proteinExistence type="inferred from homology"/>
<sequence length="137" mass="14536">MSDRSVLRTVITSPKSPAAIGPYSPAILANETLYISGQLGIDSSKGELVPGGVEKEAEQALINLGSILHAANADYNNVVKTTVLLADINDFVAVNQVYGRFFTRDPPARAAYQVAALPKAARVEIEAIAIIGNIRTE</sequence>
<dbReference type="InterPro" id="IPR006175">
    <property type="entry name" value="YjgF/YER057c/UK114"/>
</dbReference>
<dbReference type="CDD" id="cd00448">
    <property type="entry name" value="YjgF_YER057c_UK114_family"/>
    <property type="match status" value="1"/>
</dbReference>
<dbReference type="OrthoDB" id="309640at2759"/>
<dbReference type="PROSITE" id="PS01094">
    <property type="entry name" value="UPF0076"/>
    <property type="match status" value="1"/>
</dbReference>
<dbReference type="PANTHER" id="PTHR11803:SF39">
    <property type="entry name" value="2-IMINOBUTANOATE_2-IMINOPROPANOATE DEAMINASE"/>
    <property type="match status" value="1"/>
</dbReference>
<dbReference type="EMBL" id="MTYJ01000169">
    <property type="protein sequence ID" value="OQV11510.1"/>
    <property type="molecule type" value="Genomic_DNA"/>
</dbReference>
<dbReference type="InterPro" id="IPR019897">
    <property type="entry name" value="RidA_CS"/>
</dbReference>
<dbReference type="FunFam" id="3.30.1330.40:FF:000001">
    <property type="entry name" value="L-PSP family endoribonuclease"/>
    <property type="match status" value="1"/>
</dbReference>
<dbReference type="AlphaFoldDB" id="A0A1W0W8L7"/>
<evidence type="ECO:0000313" key="3">
    <source>
        <dbReference type="Proteomes" id="UP000192578"/>
    </source>
</evidence>
<evidence type="ECO:0000256" key="1">
    <source>
        <dbReference type="ARBA" id="ARBA00010552"/>
    </source>
</evidence>
<dbReference type="GO" id="GO:0005739">
    <property type="term" value="C:mitochondrion"/>
    <property type="evidence" value="ECO:0007669"/>
    <property type="project" value="TreeGrafter"/>
</dbReference>
<dbReference type="InterPro" id="IPR035959">
    <property type="entry name" value="RutC-like_sf"/>
</dbReference>
<organism evidence="2 3">
    <name type="scientific">Hypsibius exemplaris</name>
    <name type="common">Freshwater tardigrade</name>
    <dbReference type="NCBI Taxonomy" id="2072580"/>
    <lineage>
        <taxon>Eukaryota</taxon>
        <taxon>Metazoa</taxon>
        <taxon>Ecdysozoa</taxon>
        <taxon>Tardigrada</taxon>
        <taxon>Eutardigrada</taxon>
        <taxon>Parachela</taxon>
        <taxon>Hypsibioidea</taxon>
        <taxon>Hypsibiidae</taxon>
        <taxon>Hypsibius</taxon>
    </lineage>
</organism>
<comment type="caution">
    <text evidence="2">The sequence shown here is derived from an EMBL/GenBank/DDBJ whole genome shotgun (WGS) entry which is preliminary data.</text>
</comment>
<dbReference type="Pfam" id="PF01042">
    <property type="entry name" value="Ribonuc_L-PSP"/>
    <property type="match status" value="1"/>
</dbReference>
<gene>
    <name evidence="2" type="ORF">BV898_14166</name>
</gene>
<dbReference type="Proteomes" id="UP000192578">
    <property type="component" value="Unassembled WGS sequence"/>
</dbReference>
<dbReference type="Gene3D" id="3.30.1330.40">
    <property type="entry name" value="RutC-like"/>
    <property type="match status" value="1"/>
</dbReference>
<keyword evidence="3" id="KW-1185">Reference proteome</keyword>
<dbReference type="NCBIfam" id="TIGR00004">
    <property type="entry name" value="Rid family detoxifying hydrolase"/>
    <property type="match status" value="1"/>
</dbReference>
<protein>
    <submittedName>
        <fullName evidence="2">Ribonuclease</fullName>
    </submittedName>
</protein>
<dbReference type="PANTHER" id="PTHR11803">
    <property type="entry name" value="2-IMINOBUTANOATE/2-IMINOPROPANOATE DEAMINASE RIDA"/>
    <property type="match status" value="1"/>
</dbReference>
<reference evidence="3" key="1">
    <citation type="submission" date="2017-01" db="EMBL/GenBank/DDBJ databases">
        <title>Comparative genomics of anhydrobiosis in the tardigrade Hypsibius dujardini.</title>
        <authorList>
            <person name="Yoshida Y."/>
            <person name="Koutsovoulos G."/>
            <person name="Laetsch D."/>
            <person name="Stevens L."/>
            <person name="Kumar S."/>
            <person name="Horikawa D."/>
            <person name="Ishino K."/>
            <person name="Komine S."/>
            <person name="Tomita M."/>
            <person name="Blaxter M."/>
            <person name="Arakawa K."/>
        </authorList>
    </citation>
    <scope>NUCLEOTIDE SEQUENCE [LARGE SCALE GENOMIC DNA]</scope>
    <source>
        <strain evidence="3">Z151</strain>
    </source>
</reference>
<accession>A0A1W0W8L7</accession>
<dbReference type="GO" id="GO:0019239">
    <property type="term" value="F:deaminase activity"/>
    <property type="evidence" value="ECO:0007669"/>
    <property type="project" value="TreeGrafter"/>
</dbReference>
<evidence type="ECO:0000313" key="2">
    <source>
        <dbReference type="EMBL" id="OQV11510.1"/>
    </source>
</evidence>
<dbReference type="InterPro" id="IPR006056">
    <property type="entry name" value="RidA"/>
</dbReference>
<name>A0A1W0W8L7_HYPEX</name>
<dbReference type="SUPFAM" id="SSF55298">
    <property type="entry name" value="YjgF-like"/>
    <property type="match status" value="1"/>
</dbReference>
<dbReference type="GO" id="GO:0005829">
    <property type="term" value="C:cytosol"/>
    <property type="evidence" value="ECO:0007669"/>
    <property type="project" value="TreeGrafter"/>
</dbReference>
<comment type="similarity">
    <text evidence="1">Belongs to the RutC family.</text>
</comment>